<protein>
    <submittedName>
        <fullName evidence="2">Methyltransferase domain-containing protein</fullName>
    </submittedName>
</protein>
<dbReference type="GO" id="GO:0008168">
    <property type="term" value="F:methyltransferase activity"/>
    <property type="evidence" value="ECO:0007669"/>
    <property type="project" value="UniProtKB-KW"/>
</dbReference>
<gene>
    <name evidence="2" type="ORF">SAMN05428998_109123</name>
</gene>
<feature type="domain" description="Methyltransferase" evidence="1">
    <location>
        <begin position="45"/>
        <end position="128"/>
    </location>
</feature>
<keyword evidence="2" id="KW-0489">Methyltransferase</keyword>
<dbReference type="STRING" id="560819.SAMN05428998_109123"/>
<reference evidence="2 3" key="1">
    <citation type="submission" date="2017-04" db="EMBL/GenBank/DDBJ databases">
        <authorList>
            <person name="Afonso C.L."/>
            <person name="Miller P.J."/>
            <person name="Scott M.A."/>
            <person name="Spackman E."/>
            <person name="Goraichik I."/>
            <person name="Dimitrov K.M."/>
            <person name="Suarez D.L."/>
            <person name="Swayne D.E."/>
        </authorList>
    </citation>
    <scope>NUCLEOTIDE SEQUENCE [LARGE SCALE GENOMIC DNA]</scope>
    <source>
        <strain evidence="2 3">USBA 355</strain>
    </source>
</reference>
<dbReference type="SUPFAM" id="SSF53335">
    <property type="entry name" value="S-adenosyl-L-methionine-dependent methyltransferases"/>
    <property type="match status" value="1"/>
</dbReference>
<proteinExistence type="predicted"/>
<keyword evidence="3" id="KW-1185">Reference proteome</keyword>
<dbReference type="PANTHER" id="PTHR12843:SF5">
    <property type="entry name" value="EEF1A LYSINE METHYLTRANSFERASE 2"/>
    <property type="match status" value="1"/>
</dbReference>
<sequence>MTDARHHWDDTYAAKTDTQTSWYQPLPRRSLDLIRAAAPSRSAGIIDVGGGTSRLVDELLRDGRSDLTVLDISEIAIARSRARLRRRADSVAWIVADVTRWRPRRTWDVWHDRAVFHFLTDRDAQDAYIAALKRGTHAGSAVILATFAPTGPERCSGLPVQRYSPGSLAARLGADFALDFEASEAHQTPFGTTQDFSYAAFSRR</sequence>
<dbReference type="InterPro" id="IPR029063">
    <property type="entry name" value="SAM-dependent_MTases_sf"/>
</dbReference>
<organism evidence="2 3">
    <name type="scientific">Tistlia consotensis USBA 355</name>
    <dbReference type="NCBI Taxonomy" id="560819"/>
    <lineage>
        <taxon>Bacteria</taxon>
        <taxon>Pseudomonadati</taxon>
        <taxon>Pseudomonadota</taxon>
        <taxon>Alphaproteobacteria</taxon>
        <taxon>Rhodospirillales</taxon>
        <taxon>Rhodovibrionaceae</taxon>
        <taxon>Tistlia</taxon>
    </lineage>
</organism>
<dbReference type="GO" id="GO:0032259">
    <property type="term" value="P:methylation"/>
    <property type="evidence" value="ECO:0007669"/>
    <property type="project" value="UniProtKB-KW"/>
</dbReference>
<dbReference type="InterPro" id="IPR041698">
    <property type="entry name" value="Methyltransf_25"/>
</dbReference>
<dbReference type="Gene3D" id="3.40.50.150">
    <property type="entry name" value="Vaccinia Virus protein VP39"/>
    <property type="match status" value="1"/>
</dbReference>
<name>A0A1Y6BUK9_9PROT</name>
<dbReference type="EMBL" id="FWZX01000009">
    <property type="protein sequence ID" value="SMF27864.1"/>
    <property type="molecule type" value="Genomic_DNA"/>
</dbReference>
<dbReference type="PANTHER" id="PTHR12843">
    <property type="entry name" value="PROTEIN-LYSINE N-METHYLTRANSFERASE METTL10"/>
    <property type="match status" value="1"/>
</dbReference>
<dbReference type="Pfam" id="PF13649">
    <property type="entry name" value="Methyltransf_25"/>
    <property type="match status" value="1"/>
</dbReference>
<dbReference type="RefSeq" id="WP_085123178.1">
    <property type="nucleotide sequence ID" value="NZ_FWZX01000009.1"/>
</dbReference>
<evidence type="ECO:0000313" key="3">
    <source>
        <dbReference type="Proteomes" id="UP000192917"/>
    </source>
</evidence>
<keyword evidence="2" id="KW-0808">Transferase</keyword>
<dbReference type="Proteomes" id="UP000192917">
    <property type="component" value="Unassembled WGS sequence"/>
</dbReference>
<evidence type="ECO:0000313" key="2">
    <source>
        <dbReference type="EMBL" id="SMF27864.1"/>
    </source>
</evidence>
<accession>A0A1Y6BUK9</accession>
<dbReference type="AlphaFoldDB" id="A0A1Y6BUK9"/>
<evidence type="ECO:0000259" key="1">
    <source>
        <dbReference type="Pfam" id="PF13649"/>
    </source>
</evidence>